<comment type="catalytic activity">
    <reaction evidence="2">
        <text>N-terminal N-formyl-L-methionyl-[peptide] + H2O = N-terminal L-methionyl-[peptide] + formate</text>
        <dbReference type="Rhea" id="RHEA:24420"/>
        <dbReference type="Rhea" id="RHEA-COMP:10639"/>
        <dbReference type="Rhea" id="RHEA-COMP:10640"/>
        <dbReference type="ChEBI" id="CHEBI:15377"/>
        <dbReference type="ChEBI" id="CHEBI:15740"/>
        <dbReference type="ChEBI" id="CHEBI:49298"/>
        <dbReference type="ChEBI" id="CHEBI:64731"/>
        <dbReference type="EC" id="3.5.1.88"/>
    </reaction>
</comment>
<name>A0A2M6WH80_9BACT</name>
<sequence length="160" mass="18394">MVKIYLHSNKKDEQVLRIPTEPVDFSMFNKQEMRTLIASMRATMKRASGVGLSANQVGISKQFFVAQIENKFYAIFNPKLTKKTKLINLEEGCLSVPENYGIIERYERVTLQGYDMNGKKLKINAWGLLAQVFQHEIDHLYGKLFIDEAKKLYPVSSIES</sequence>
<dbReference type="HAMAP" id="MF_00163">
    <property type="entry name" value="Pep_deformylase"/>
    <property type="match status" value="1"/>
</dbReference>
<dbReference type="EMBL" id="PFBA01000035">
    <property type="protein sequence ID" value="PIT92096.1"/>
    <property type="molecule type" value="Genomic_DNA"/>
</dbReference>
<dbReference type="Gene3D" id="3.90.45.10">
    <property type="entry name" value="Peptide deformylase"/>
    <property type="match status" value="1"/>
</dbReference>
<evidence type="ECO:0000256" key="1">
    <source>
        <dbReference type="ARBA" id="ARBA00010759"/>
    </source>
</evidence>
<comment type="similarity">
    <text evidence="1 2">Belongs to the polypeptide deformylase family.</text>
</comment>
<dbReference type="Pfam" id="PF01327">
    <property type="entry name" value="Pep_deformylase"/>
    <property type="match status" value="1"/>
</dbReference>
<dbReference type="PANTHER" id="PTHR10458">
    <property type="entry name" value="PEPTIDE DEFORMYLASE"/>
    <property type="match status" value="1"/>
</dbReference>
<dbReference type="NCBIfam" id="TIGR00079">
    <property type="entry name" value="pept_deformyl"/>
    <property type="match status" value="1"/>
</dbReference>
<dbReference type="NCBIfam" id="NF001159">
    <property type="entry name" value="PRK00150.1-3"/>
    <property type="match status" value="1"/>
</dbReference>
<proteinExistence type="inferred from homology"/>
<feature type="active site" evidence="2">
    <location>
        <position position="136"/>
    </location>
</feature>
<comment type="cofactor">
    <cofactor evidence="2">
        <name>Fe(2+)</name>
        <dbReference type="ChEBI" id="CHEBI:29033"/>
    </cofactor>
    <text evidence="2">Binds 1 Fe(2+) ion.</text>
</comment>
<dbReference type="GO" id="GO:0042586">
    <property type="term" value="F:peptide deformylase activity"/>
    <property type="evidence" value="ECO:0007669"/>
    <property type="project" value="UniProtKB-UniRule"/>
</dbReference>
<dbReference type="PRINTS" id="PR01576">
    <property type="entry name" value="PDEFORMYLASE"/>
</dbReference>
<keyword evidence="2" id="KW-0648">Protein biosynthesis</keyword>
<gene>
    <name evidence="2 3" type="primary">def</name>
    <name evidence="3" type="ORF">COU08_04565</name>
</gene>
<evidence type="ECO:0000313" key="3">
    <source>
        <dbReference type="EMBL" id="PIT92096.1"/>
    </source>
</evidence>
<protein>
    <recommendedName>
        <fullName evidence="2">Peptide deformylase</fullName>
        <shortName evidence="2">PDF</shortName>
        <ecNumber evidence="2">3.5.1.88</ecNumber>
    </recommendedName>
    <alternativeName>
        <fullName evidence="2">Polypeptide deformylase</fullName>
    </alternativeName>
</protein>
<organism evidence="3 4">
    <name type="scientific">Candidatus Harrisonbacteria bacterium CG10_big_fil_rev_8_21_14_0_10_42_17</name>
    <dbReference type="NCBI Taxonomy" id="1974584"/>
    <lineage>
        <taxon>Bacteria</taxon>
        <taxon>Candidatus Harrisoniibacteriota</taxon>
    </lineage>
</organism>
<dbReference type="InterPro" id="IPR023635">
    <property type="entry name" value="Peptide_deformylase"/>
</dbReference>
<feature type="binding site" evidence="2">
    <location>
        <position position="139"/>
    </location>
    <ligand>
        <name>Fe cation</name>
        <dbReference type="ChEBI" id="CHEBI:24875"/>
    </ligand>
</feature>
<evidence type="ECO:0000256" key="2">
    <source>
        <dbReference type="HAMAP-Rule" id="MF_00163"/>
    </source>
</evidence>
<feature type="binding site" evidence="2">
    <location>
        <position position="93"/>
    </location>
    <ligand>
        <name>Fe cation</name>
        <dbReference type="ChEBI" id="CHEBI:24875"/>
    </ligand>
</feature>
<dbReference type="EC" id="3.5.1.88" evidence="2"/>
<dbReference type="GO" id="GO:0006412">
    <property type="term" value="P:translation"/>
    <property type="evidence" value="ECO:0007669"/>
    <property type="project" value="UniProtKB-UniRule"/>
</dbReference>
<keyword evidence="2" id="KW-0378">Hydrolase</keyword>
<dbReference type="CDD" id="cd00487">
    <property type="entry name" value="Pep_deformylase"/>
    <property type="match status" value="1"/>
</dbReference>
<keyword evidence="2" id="KW-0479">Metal-binding</keyword>
<dbReference type="AlphaFoldDB" id="A0A2M6WH80"/>
<dbReference type="InterPro" id="IPR036821">
    <property type="entry name" value="Peptide_deformylase_sf"/>
</dbReference>
<dbReference type="Proteomes" id="UP000228635">
    <property type="component" value="Unassembled WGS sequence"/>
</dbReference>
<dbReference type="GO" id="GO:0046872">
    <property type="term" value="F:metal ion binding"/>
    <property type="evidence" value="ECO:0007669"/>
    <property type="project" value="UniProtKB-KW"/>
</dbReference>
<feature type="binding site" evidence="2">
    <location>
        <position position="135"/>
    </location>
    <ligand>
        <name>Fe cation</name>
        <dbReference type="ChEBI" id="CHEBI:24875"/>
    </ligand>
</feature>
<comment type="caution">
    <text evidence="3">The sequence shown here is derived from an EMBL/GenBank/DDBJ whole genome shotgun (WGS) entry which is preliminary data.</text>
</comment>
<accession>A0A2M6WH80</accession>
<dbReference type="PIRSF" id="PIRSF004749">
    <property type="entry name" value="Pep_def"/>
    <property type="match status" value="1"/>
</dbReference>
<comment type="function">
    <text evidence="2">Removes the formyl group from the N-terminal Met of newly synthesized proteins. Requires at least a dipeptide for an efficient rate of reaction. N-terminal L-methionine is a prerequisite for activity but the enzyme has broad specificity at other positions.</text>
</comment>
<reference evidence="4" key="1">
    <citation type="submission" date="2017-09" db="EMBL/GenBank/DDBJ databases">
        <title>Depth-based differentiation of microbial function through sediment-hosted aquifers and enrichment of novel symbionts in the deep terrestrial subsurface.</title>
        <authorList>
            <person name="Probst A.J."/>
            <person name="Ladd B."/>
            <person name="Jarett J.K."/>
            <person name="Geller-Mcgrath D.E."/>
            <person name="Sieber C.M.K."/>
            <person name="Emerson J.B."/>
            <person name="Anantharaman K."/>
            <person name="Thomas B.C."/>
            <person name="Malmstrom R."/>
            <person name="Stieglmeier M."/>
            <person name="Klingl A."/>
            <person name="Woyke T."/>
            <person name="Ryan C.M."/>
            <person name="Banfield J.F."/>
        </authorList>
    </citation>
    <scope>NUCLEOTIDE SEQUENCE [LARGE SCALE GENOMIC DNA]</scope>
</reference>
<evidence type="ECO:0000313" key="4">
    <source>
        <dbReference type="Proteomes" id="UP000228635"/>
    </source>
</evidence>
<dbReference type="PANTHER" id="PTHR10458:SF22">
    <property type="entry name" value="PEPTIDE DEFORMYLASE"/>
    <property type="match status" value="1"/>
</dbReference>
<keyword evidence="2" id="KW-0408">Iron</keyword>
<dbReference type="SUPFAM" id="SSF56420">
    <property type="entry name" value="Peptide deformylase"/>
    <property type="match status" value="1"/>
</dbReference>